<reference evidence="2" key="1">
    <citation type="submission" date="2020-12" db="EMBL/GenBank/DDBJ databases">
        <title>Desulfobium dissulfuricans gen. nov., sp. nov., a novel mesophilic, sulfate-reducing bacterium isolated from a deep-sea hydrothermal vent.</title>
        <authorList>
            <person name="Hashimoto Y."/>
            <person name="Tame A."/>
            <person name="Sawayama S."/>
            <person name="Miyazaki J."/>
            <person name="Takai K."/>
            <person name="Nakagawa S."/>
        </authorList>
    </citation>
    <scope>NUCLEOTIDE SEQUENCE</scope>
    <source>
        <strain evidence="2">GF1</strain>
    </source>
</reference>
<dbReference type="InterPro" id="IPR014729">
    <property type="entry name" value="Rossmann-like_a/b/a_fold"/>
</dbReference>
<dbReference type="RefSeq" id="WP_267926305.1">
    <property type="nucleotide sequence ID" value="NZ_AP024233.1"/>
</dbReference>
<dbReference type="KEGG" id="ddu:GF1_19330"/>
<dbReference type="Pfam" id="PF00582">
    <property type="entry name" value="Usp"/>
    <property type="match status" value="1"/>
</dbReference>
<dbReference type="InterPro" id="IPR006016">
    <property type="entry name" value="UspA"/>
</dbReference>
<dbReference type="CDD" id="cd00293">
    <property type="entry name" value="USP-like"/>
    <property type="match status" value="1"/>
</dbReference>
<organism evidence="2 3">
    <name type="scientific">Desulfolithobacter dissulfuricans</name>
    <dbReference type="NCBI Taxonomy" id="2795293"/>
    <lineage>
        <taxon>Bacteria</taxon>
        <taxon>Pseudomonadati</taxon>
        <taxon>Thermodesulfobacteriota</taxon>
        <taxon>Desulfobulbia</taxon>
        <taxon>Desulfobulbales</taxon>
        <taxon>Desulfobulbaceae</taxon>
        <taxon>Desulfolithobacter</taxon>
    </lineage>
</organism>
<protein>
    <recommendedName>
        <fullName evidence="1">UspA domain-containing protein</fullName>
    </recommendedName>
</protein>
<accession>A0A915U2W9</accession>
<feature type="domain" description="UspA" evidence="1">
    <location>
        <begin position="16"/>
        <end position="77"/>
    </location>
</feature>
<dbReference type="PANTHER" id="PTHR31964">
    <property type="entry name" value="ADENINE NUCLEOTIDE ALPHA HYDROLASES-LIKE SUPERFAMILY PROTEIN"/>
    <property type="match status" value="1"/>
</dbReference>
<keyword evidence="3" id="KW-1185">Reference proteome</keyword>
<gene>
    <name evidence="2" type="ORF">GF1_19330</name>
</gene>
<evidence type="ECO:0000313" key="3">
    <source>
        <dbReference type="Proteomes" id="UP001063350"/>
    </source>
</evidence>
<dbReference type="Proteomes" id="UP001063350">
    <property type="component" value="Chromosome"/>
</dbReference>
<dbReference type="EMBL" id="AP024233">
    <property type="protein sequence ID" value="BCO09557.1"/>
    <property type="molecule type" value="Genomic_DNA"/>
</dbReference>
<dbReference type="Gene3D" id="3.40.50.620">
    <property type="entry name" value="HUPs"/>
    <property type="match status" value="2"/>
</dbReference>
<name>A0A915U2W9_9BACT</name>
<sequence length="240" mass="26749">MAEKYLKDAKSRLIRNGMEESQISFEALITTSSIATAIHHYAVHGLYDSLLVGRRGMGMMGEMLMGSVSSYLVKKCHEVPLWIIDGEVTSRRFLLAVHSVPASLLAADHLAFFIRSNPGAEVLLYHSSALFSTKGKPRLEDFHKQWGKEWCDKYLDLDDHLFQAHTQILVEGGVPKERITRLPTGADLEASHDLLRKARKHRCGTIVLGRRGRDASKGLLGGVSDRTLQQAENMAVWLVG</sequence>
<dbReference type="SUPFAM" id="SSF52402">
    <property type="entry name" value="Adenine nucleotide alpha hydrolases-like"/>
    <property type="match status" value="2"/>
</dbReference>
<proteinExistence type="predicted"/>
<evidence type="ECO:0000313" key="2">
    <source>
        <dbReference type="EMBL" id="BCO09557.1"/>
    </source>
</evidence>
<dbReference type="PANTHER" id="PTHR31964:SF144">
    <property type="entry name" value="USPA DOMAIN-CONTAINING PROTEIN"/>
    <property type="match status" value="1"/>
</dbReference>
<dbReference type="AlphaFoldDB" id="A0A915U2W9"/>
<evidence type="ECO:0000259" key="1">
    <source>
        <dbReference type="Pfam" id="PF00582"/>
    </source>
</evidence>